<reference evidence="1" key="1">
    <citation type="submission" date="2022-02" db="EMBL/GenBank/DDBJ databases">
        <title>Plant Genome Project.</title>
        <authorList>
            <person name="Zhang R.-G."/>
        </authorList>
    </citation>
    <scope>NUCLEOTIDE SEQUENCE</scope>
    <source>
        <strain evidence="1">AT1</strain>
    </source>
</reference>
<dbReference type="Proteomes" id="UP001062846">
    <property type="component" value="Chromosome 4"/>
</dbReference>
<evidence type="ECO:0000313" key="1">
    <source>
        <dbReference type="EMBL" id="KAI8559977.1"/>
    </source>
</evidence>
<dbReference type="EMBL" id="CM046391">
    <property type="protein sequence ID" value="KAI8559977.1"/>
    <property type="molecule type" value="Genomic_DNA"/>
</dbReference>
<keyword evidence="2" id="KW-1185">Reference proteome</keyword>
<sequence>MARSISRKRLAVLSDARTGRISLSSKRKASPRNLMVRLAVLGSGRPCVQVRRQRAVPDGGGVSSLSLRLRPEISMLAAYLLLGARRNVVPLVLAETLIRLDLVCTGQTMIFGGSPLLLQVNSQSAHLFLVFRTFCFYLNTQLRLYQSSLFVFPVKFYMAPYLSFHSCSCGCQTNSN</sequence>
<evidence type="ECO:0000313" key="2">
    <source>
        <dbReference type="Proteomes" id="UP001062846"/>
    </source>
</evidence>
<protein>
    <submittedName>
        <fullName evidence="1">Uncharacterized protein</fullName>
    </submittedName>
</protein>
<accession>A0ACC0P5I9</accession>
<comment type="caution">
    <text evidence="1">The sequence shown here is derived from an EMBL/GenBank/DDBJ whole genome shotgun (WGS) entry which is preliminary data.</text>
</comment>
<organism evidence="1 2">
    <name type="scientific">Rhododendron molle</name>
    <name type="common">Chinese azalea</name>
    <name type="synonym">Azalea mollis</name>
    <dbReference type="NCBI Taxonomy" id="49168"/>
    <lineage>
        <taxon>Eukaryota</taxon>
        <taxon>Viridiplantae</taxon>
        <taxon>Streptophyta</taxon>
        <taxon>Embryophyta</taxon>
        <taxon>Tracheophyta</taxon>
        <taxon>Spermatophyta</taxon>
        <taxon>Magnoliopsida</taxon>
        <taxon>eudicotyledons</taxon>
        <taxon>Gunneridae</taxon>
        <taxon>Pentapetalae</taxon>
        <taxon>asterids</taxon>
        <taxon>Ericales</taxon>
        <taxon>Ericaceae</taxon>
        <taxon>Ericoideae</taxon>
        <taxon>Rhodoreae</taxon>
        <taxon>Rhododendron</taxon>
    </lineage>
</organism>
<name>A0ACC0P5I9_RHOML</name>
<proteinExistence type="predicted"/>
<gene>
    <name evidence="1" type="ORF">RHMOL_Rhmol04G0218900</name>
</gene>